<dbReference type="EMBL" id="JABANE010000105">
    <property type="protein sequence ID" value="NME71583.1"/>
    <property type="molecule type" value="Genomic_DNA"/>
</dbReference>
<sequence length="206" mass="23011">MSFLKRIFGQGTKESDEKVEKSLEQIESGAVTKVYPILKASDWPGIEAGALKQTLFGTQEKPELVLGFGYNTADNFVFLMPKDLEGKDPQKILQDAYQNLEEVQVDFEESKGMLFASGNDFSSEKILCESHMSKAHELLNAEELLVSIPRRTVMMIASKSAPEEIINPFLKMHAYTWQDDSYGNAPIINALFVVKNGTINGLIPME</sequence>
<evidence type="ECO:0000313" key="1">
    <source>
        <dbReference type="EMBL" id="NME71583.1"/>
    </source>
</evidence>
<dbReference type="RefSeq" id="WP_169659797.1">
    <property type="nucleotide sequence ID" value="NZ_JABANE010000105.1"/>
</dbReference>
<comment type="caution">
    <text evidence="1">The sequence shown here is derived from an EMBL/GenBank/DDBJ whole genome shotgun (WGS) entry which is preliminary data.</text>
</comment>
<gene>
    <name evidence="1" type="ORF">HHU12_26685</name>
</gene>
<protein>
    <recommendedName>
        <fullName evidence="3">DUF1444 family protein</fullName>
    </recommendedName>
</protein>
<evidence type="ECO:0000313" key="2">
    <source>
        <dbReference type="Proteomes" id="UP000576082"/>
    </source>
</evidence>
<proteinExistence type="predicted"/>
<accession>A0A7X9RZF3</accession>
<dbReference type="Proteomes" id="UP000576082">
    <property type="component" value="Unassembled WGS sequence"/>
</dbReference>
<name>A0A7X9RZF3_9BACT</name>
<keyword evidence="2" id="KW-1185">Reference proteome</keyword>
<evidence type="ECO:0008006" key="3">
    <source>
        <dbReference type="Google" id="ProtNLM"/>
    </source>
</evidence>
<dbReference type="AlphaFoldDB" id="A0A7X9RZF3"/>
<reference evidence="1 2" key="1">
    <citation type="submission" date="2020-04" db="EMBL/GenBank/DDBJ databases">
        <title>Flammeovirga sp. SR4, a novel species isolated from seawater.</title>
        <authorList>
            <person name="Wang X."/>
        </authorList>
    </citation>
    <scope>NUCLEOTIDE SEQUENCE [LARGE SCALE GENOMIC DNA]</scope>
    <source>
        <strain evidence="1 2">ATCC 23126</strain>
    </source>
</reference>
<organism evidence="1 2">
    <name type="scientific">Flammeovirga aprica JL-4</name>
    <dbReference type="NCBI Taxonomy" id="694437"/>
    <lineage>
        <taxon>Bacteria</taxon>
        <taxon>Pseudomonadati</taxon>
        <taxon>Bacteroidota</taxon>
        <taxon>Cytophagia</taxon>
        <taxon>Cytophagales</taxon>
        <taxon>Flammeovirgaceae</taxon>
        <taxon>Flammeovirga</taxon>
    </lineage>
</organism>